<organism evidence="3 4">
    <name type="scientific">Panagrolaimus superbus</name>
    <dbReference type="NCBI Taxonomy" id="310955"/>
    <lineage>
        <taxon>Eukaryota</taxon>
        <taxon>Metazoa</taxon>
        <taxon>Ecdysozoa</taxon>
        <taxon>Nematoda</taxon>
        <taxon>Chromadorea</taxon>
        <taxon>Rhabditida</taxon>
        <taxon>Tylenchina</taxon>
        <taxon>Panagrolaimomorpha</taxon>
        <taxon>Panagrolaimoidea</taxon>
        <taxon>Panagrolaimidae</taxon>
        <taxon>Panagrolaimus</taxon>
    </lineage>
</organism>
<feature type="region of interest" description="Disordered" evidence="2">
    <location>
        <begin position="120"/>
        <end position="140"/>
    </location>
</feature>
<evidence type="ECO:0000256" key="1">
    <source>
        <dbReference type="SAM" id="Coils"/>
    </source>
</evidence>
<reference evidence="4" key="1">
    <citation type="submission" date="2022-11" db="UniProtKB">
        <authorList>
            <consortium name="WormBaseParasite"/>
        </authorList>
    </citation>
    <scope>IDENTIFICATION</scope>
</reference>
<protein>
    <submittedName>
        <fullName evidence="4">Uncharacterized protein</fullName>
    </submittedName>
</protein>
<feature type="coiled-coil region" evidence="1">
    <location>
        <begin position="148"/>
        <end position="238"/>
    </location>
</feature>
<evidence type="ECO:0000256" key="2">
    <source>
        <dbReference type="SAM" id="MobiDB-lite"/>
    </source>
</evidence>
<proteinExistence type="predicted"/>
<name>A0A914Y1S6_9BILA</name>
<sequence length="256" mass="29750">MDFDSCRIDFSDLDGGCISTAVGQDELPWPPIFHHQNNCWVKDLQIDSQTQNSPFISRGNFSSYHTFMEACKREETIEELLNQQNILKKEVLDLHRQNYALENDKEKLINELINFGITNNSEMDSQNDEETQTVETPKEDDPKTAALIKELEAKLLEAQERCVKLEKEKAESLEKMFEFEMDKQRLQIKLHHYVQVNKNLEENAEEMETEIQNLKSENAKLSRKLENLEAKIERIEEGDFEHVSCDDSIVPSGILI</sequence>
<evidence type="ECO:0000313" key="3">
    <source>
        <dbReference type="Proteomes" id="UP000887577"/>
    </source>
</evidence>
<dbReference type="AlphaFoldDB" id="A0A914Y1S6"/>
<dbReference type="Proteomes" id="UP000887577">
    <property type="component" value="Unplaced"/>
</dbReference>
<evidence type="ECO:0000313" key="4">
    <source>
        <dbReference type="WBParaSite" id="PSU_v2.g14134.t1"/>
    </source>
</evidence>
<keyword evidence="1" id="KW-0175">Coiled coil</keyword>
<keyword evidence="3" id="KW-1185">Reference proteome</keyword>
<dbReference type="WBParaSite" id="PSU_v2.g14134.t1">
    <property type="protein sequence ID" value="PSU_v2.g14134.t1"/>
    <property type="gene ID" value="PSU_v2.g14134"/>
</dbReference>
<accession>A0A914Y1S6</accession>